<evidence type="ECO:0000256" key="1">
    <source>
        <dbReference type="SAM" id="Phobius"/>
    </source>
</evidence>
<sequence length="82" mass="9132">MYLCLMVYGAAMLPLVYIFSYFFETPASGFTVLFFVHILFGMMGAQIVSALKTPGLDTERVGQILDAIVQFFPLYSFSVAIT</sequence>
<dbReference type="EMBL" id="BGZK01000653">
    <property type="protein sequence ID" value="GBP54694.1"/>
    <property type="molecule type" value="Genomic_DNA"/>
</dbReference>
<keyword evidence="1" id="KW-0472">Membrane</keyword>
<organism evidence="2 3">
    <name type="scientific">Eumeta variegata</name>
    <name type="common">Bagworm moth</name>
    <name type="synonym">Eumeta japonica</name>
    <dbReference type="NCBI Taxonomy" id="151549"/>
    <lineage>
        <taxon>Eukaryota</taxon>
        <taxon>Metazoa</taxon>
        <taxon>Ecdysozoa</taxon>
        <taxon>Arthropoda</taxon>
        <taxon>Hexapoda</taxon>
        <taxon>Insecta</taxon>
        <taxon>Pterygota</taxon>
        <taxon>Neoptera</taxon>
        <taxon>Endopterygota</taxon>
        <taxon>Lepidoptera</taxon>
        <taxon>Glossata</taxon>
        <taxon>Ditrysia</taxon>
        <taxon>Tineoidea</taxon>
        <taxon>Psychidae</taxon>
        <taxon>Oiketicinae</taxon>
        <taxon>Eumeta</taxon>
    </lineage>
</organism>
<feature type="transmembrane region" description="Helical" evidence="1">
    <location>
        <begin position="29"/>
        <end position="51"/>
    </location>
</feature>
<keyword evidence="3" id="KW-1185">Reference proteome</keyword>
<feature type="transmembrane region" description="Helical" evidence="1">
    <location>
        <begin position="5"/>
        <end position="23"/>
    </location>
</feature>
<name>A0A4C1WXA6_EUMVA</name>
<feature type="non-terminal residue" evidence="2">
    <location>
        <position position="82"/>
    </location>
</feature>
<protein>
    <submittedName>
        <fullName evidence="2">Uncharacterized protein</fullName>
    </submittedName>
</protein>
<evidence type="ECO:0000313" key="2">
    <source>
        <dbReference type="EMBL" id="GBP54694.1"/>
    </source>
</evidence>
<evidence type="ECO:0000313" key="3">
    <source>
        <dbReference type="Proteomes" id="UP000299102"/>
    </source>
</evidence>
<dbReference type="STRING" id="151549.A0A4C1WXA6"/>
<comment type="caution">
    <text evidence="2">The sequence shown here is derived from an EMBL/GenBank/DDBJ whole genome shotgun (WGS) entry which is preliminary data.</text>
</comment>
<keyword evidence="1" id="KW-0812">Transmembrane</keyword>
<reference evidence="2 3" key="1">
    <citation type="journal article" date="2019" name="Commun. Biol.">
        <title>The bagworm genome reveals a unique fibroin gene that provides high tensile strength.</title>
        <authorList>
            <person name="Kono N."/>
            <person name="Nakamura H."/>
            <person name="Ohtoshi R."/>
            <person name="Tomita M."/>
            <person name="Numata K."/>
            <person name="Arakawa K."/>
        </authorList>
    </citation>
    <scope>NUCLEOTIDE SEQUENCE [LARGE SCALE GENOMIC DNA]</scope>
</reference>
<dbReference type="OrthoDB" id="6512918at2759"/>
<gene>
    <name evidence="2" type="ORF">EVAR_42894_1</name>
</gene>
<dbReference type="AlphaFoldDB" id="A0A4C1WXA6"/>
<accession>A0A4C1WXA6</accession>
<proteinExistence type="predicted"/>
<keyword evidence="1" id="KW-1133">Transmembrane helix</keyword>
<dbReference type="Proteomes" id="UP000299102">
    <property type="component" value="Unassembled WGS sequence"/>
</dbReference>